<gene>
    <name evidence="10" type="ORF">GCM10010251_90430</name>
</gene>
<feature type="chain" id="PRO_5038940791" description="exo-alpha-sialidase" evidence="7">
    <location>
        <begin position="34"/>
        <end position="1133"/>
    </location>
</feature>
<dbReference type="Proteomes" id="UP000658320">
    <property type="component" value="Unassembled WGS sequence"/>
</dbReference>
<dbReference type="EMBL" id="BMSX01000038">
    <property type="protein sequence ID" value="GGR59632.1"/>
    <property type="molecule type" value="Genomic_DNA"/>
</dbReference>
<proteinExistence type="inferred from homology"/>
<name>A0A918FPY2_9ACTN</name>
<keyword evidence="11" id="KW-1185">Reference proteome</keyword>
<dbReference type="GO" id="GO:0006689">
    <property type="term" value="P:ganglioside catabolic process"/>
    <property type="evidence" value="ECO:0007669"/>
    <property type="project" value="TreeGrafter"/>
</dbReference>
<dbReference type="InterPro" id="IPR006558">
    <property type="entry name" value="LamG-like"/>
</dbReference>
<evidence type="ECO:0000256" key="1">
    <source>
        <dbReference type="ARBA" id="ARBA00000427"/>
    </source>
</evidence>
<dbReference type="GO" id="GO:0016020">
    <property type="term" value="C:membrane"/>
    <property type="evidence" value="ECO:0007669"/>
    <property type="project" value="TreeGrafter"/>
</dbReference>
<dbReference type="GO" id="GO:0009313">
    <property type="term" value="P:oligosaccharide catabolic process"/>
    <property type="evidence" value="ECO:0007669"/>
    <property type="project" value="TreeGrafter"/>
</dbReference>
<dbReference type="InterPro" id="IPR001791">
    <property type="entry name" value="Laminin_G"/>
</dbReference>
<evidence type="ECO:0000256" key="5">
    <source>
        <dbReference type="ARBA" id="ARBA00023157"/>
    </source>
</evidence>
<protein>
    <recommendedName>
        <fullName evidence="3">exo-alpha-sialidase</fullName>
        <ecNumber evidence="3">3.2.1.18</ecNumber>
    </recommendedName>
</protein>
<evidence type="ECO:0000256" key="7">
    <source>
        <dbReference type="SAM" id="SignalP"/>
    </source>
</evidence>
<feature type="signal peptide" evidence="7">
    <location>
        <begin position="1"/>
        <end position="33"/>
    </location>
</feature>
<sequence length="1133" mass="120376">MPSQRSFTSRRRRRTLATVLLSVATTLATTLVAAPTADASGTRTSDDKLIGTQQILFRSGTGGYGCFRIPTLIRTKAGTLLAFAEGRHSPSCADRGPIDIAVRRSTNDGRTWGPIRTVLSGSATDPEAPYTRDNTTPVADETTGDVFLVSTGEPATRGTRLPYVQKSTDDGLTFDAPRAIPRLSGKNTGWFATGPAHGIQLKNGPYAGRLVVGAYESPSATTQLAGVLYSSDHGETWQASTTANSYVAGELKPTETAVAELDNGDVYIASRNEQDDTKPHRTHVISTDGGTTVGRHTVAGLTTPQIQAPVLTLRHTYRNNPGDTLILAAPSGNSAREKMRIRYSTDRGTTWTDAPNGQINAERAGYSDLAELTGGEIGLIYEGGANFSAANIYFNRFAPTTIGLPGTFDGTILPQPTPGAGPTTPDTTPDANDAYLTGLPTPVSGRFRQALDFPSPGGHADIPYSPTIDPGSGDVTYSLFFRHQATSTTPQRALLWAYGYNAVEPQLWIRAVPKDNQIVAWAEGSGSRFSLTLPAPDGSAAYGDGAWHHLTLVRAGDQIRLAVDGTTVTRTGLTGSLTSPRASGVDGIRLGAKPDATASDTFTGALDEFRLYRTALTDAQLAELRTKNTATGAENALAAHLPFQTVDTADEPELTRVAIEDDISANCADATLLLASGATPRVTADSRMGLGALPVATDRPGLEVPYVPALDTAEGDFTHTLWFRYSATPTTPNAVLLWAYGTTSGQPSLWIRTRPQDDQLYAWAETDQGRVNFALPDPDTTRTAFGDNQWHLLTATRTGTTFSVSVDGTHTQQADGLTGSFTTGRTTVPGLRLGSRPGTTEILTGTLDDFRLYHRALTATELTKITAPTSGTGAYPTGSFVWWPMENGTTQTHDIVRPASGPATPDASVHCNHAYARGNPGFSGTSGAFGGAIDLDGTDDSVELPYTASKALGTGDFTLATWLRYDATTATGTPVLAWAYGMGAPERQFWLRAEPGSQRLAALIQTESAATTAYAPDTAFRTGSQWHHVVLQRKGTQLTLSVDGVTGTPGTVPAGSLTYGDTFDVTGLYLGVRPDGAASTRLKGSLDEFRLVRRALTPEELATLRETNTDPVDRATVVHLPFEKVTTQGYSRM</sequence>
<feature type="domain" description="Laminin G" evidence="8">
    <location>
        <begin position="715"/>
        <end position="855"/>
    </location>
</feature>
<dbReference type="InterPro" id="IPR013320">
    <property type="entry name" value="ConA-like_dom_sf"/>
</dbReference>
<evidence type="ECO:0000256" key="6">
    <source>
        <dbReference type="SAM" id="MobiDB-lite"/>
    </source>
</evidence>
<organism evidence="10 11">
    <name type="scientific">Streptomyces aurantiogriseus</name>
    <dbReference type="NCBI Taxonomy" id="66870"/>
    <lineage>
        <taxon>Bacteria</taxon>
        <taxon>Bacillati</taxon>
        <taxon>Actinomycetota</taxon>
        <taxon>Actinomycetes</taxon>
        <taxon>Kitasatosporales</taxon>
        <taxon>Streptomycetaceae</taxon>
        <taxon>Streptomyces</taxon>
    </lineage>
</organism>
<keyword evidence="4 7" id="KW-0732">Signal</keyword>
<evidence type="ECO:0000256" key="2">
    <source>
        <dbReference type="ARBA" id="ARBA00009348"/>
    </source>
</evidence>
<dbReference type="InterPro" id="IPR006311">
    <property type="entry name" value="TAT_signal"/>
</dbReference>
<evidence type="ECO:0000256" key="4">
    <source>
        <dbReference type="ARBA" id="ARBA00022729"/>
    </source>
</evidence>
<feature type="region of interest" description="Disordered" evidence="6">
    <location>
        <begin position="120"/>
        <end position="139"/>
    </location>
</feature>
<dbReference type="InterPro" id="IPR026856">
    <property type="entry name" value="Sialidase_fam"/>
</dbReference>
<dbReference type="CDD" id="cd15482">
    <property type="entry name" value="Sialidase_non-viral"/>
    <property type="match status" value="1"/>
</dbReference>
<dbReference type="Pfam" id="PF13088">
    <property type="entry name" value="BNR_2"/>
    <property type="match status" value="1"/>
</dbReference>
<feature type="domain" description="Laminin G" evidence="8">
    <location>
        <begin position="955"/>
        <end position="1094"/>
    </location>
</feature>
<dbReference type="GO" id="GO:0004308">
    <property type="term" value="F:exo-alpha-sialidase activity"/>
    <property type="evidence" value="ECO:0007669"/>
    <property type="project" value="UniProtKB-EC"/>
</dbReference>
<keyword evidence="5" id="KW-1015">Disulfide bond</keyword>
<reference evidence="10" key="1">
    <citation type="journal article" date="2014" name="Int. J. Syst. Evol. Microbiol.">
        <title>Complete genome sequence of Corynebacterium casei LMG S-19264T (=DSM 44701T), isolated from a smear-ripened cheese.</title>
        <authorList>
            <consortium name="US DOE Joint Genome Institute (JGI-PGF)"/>
            <person name="Walter F."/>
            <person name="Albersmeier A."/>
            <person name="Kalinowski J."/>
            <person name="Ruckert C."/>
        </authorList>
    </citation>
    <scope>NUCLEOTIDE SEQUENCE</scope>
    <source>
        <strain evidence="10">JCM 4346</strain>
    </source>
</reference>
<feature type="domain" description="LamG-like jellyroll fold" evidence="9">
    <location>
        <begin position="473"/>
        <end position="619"/>
    </location>
</feature>
<dbReference type="Gene3D" id="2.60.120.200">
    <property type="match status" value="3"/>
</dbReference>
<dbReference type="PROSITE" id="PS51318">
    <property type="entry name" value="TAT"/>
    <property type="match status" value="1"/>
</dbReference>
<dbReference type="RefSeq" id="WP_189943861.1">
    <property type="nucleotide sequence ID" value="NZ_BMSX01000038.1"/>
</dbReference>
<feature type="domain" description="LamG-like jellyroll fold" evidence="9">
    <location>
        <begin position="955"/>
        <end position="1099"/>
    </location>
</feature>
<dbReference type="AlphaFoldDB" id="A0A918FPY2"/>
<evidence type="ECO:0000313" key="11">
    <source>
        <dbReference type="Proteomes" id="UP000658320"/>
    </source>
</evidence>
<dbReference type="SUPFAM" id="SSF50939">
    <property type="entry name" value="Sialidases"/>
    <property type="match status" value="1"/>
</dbReference>
<reference evidence="10" key="2">
    <citation type="submission" date="2020-09" db="EMBL/GenBank/DDBJ databases">
        <authorList>
            <person name="Sun Q."/>
            <person name="Ohkuma M."/>
        </authorList>
    </citation>
    <scope>NUCLEOTIDE SEQUENCE</scope>
    <source>
        <strain evidence="10">JCM 4346</strain>
    </source>
</reference>
<dbReference type="PANTHER" id="PTHR10628:SF30">
    <property type="entry name" value="EXO-ALPHA-SIALIDASE"/>
    <property type="match status" value="1"/>
</dbReference>
<comment type="similarity">
    <text evidence="2">Belongs to the glycosyl hydrolase 33 family.</text>
</comment>
<dbReference type="EC" id="3.2.1.18" evidence="3"/>
<feature type="domain" description="Laminin G" evidence="8">
    <location>
        <begin position="473"/>
        <end position="614"/>
    </location>
</feature>
<feature type="domain" description="LamG-like jellyroll fold" evidence="9">
    <location>
        <begin position="715"/>
        <end position="860"/>
    </location>
</feature>
<evidence type="ECO:0000313" key="10">
    <source>
        <dbReference type="EMBL" id="GGR59632.1"/>
    </source>
</evidence>
<comment type="caution">
    <text evidence="10">The sequence shown here is derived from an EMBL/GenBank/DDBJ whole genome shotgun (WGS) entry which is preliminary data.</text>
</comment>
<evidence type="ECO:0000259" key="8">
    <source>
        <dbReference type="SMART" id="SM00282"/>
    </source>
</evidence>
<comment type="catalytic activity">
    <reaction evidence="1">
        <text>Hydrolysis of alpha-(2-&gt;3)-, alpha-(2-&gt;6)-, alpha-(2-&gt;8)- glycosidic linkages of terminal sialic acid residues in oligosaccharides, glycoproteins, glycolipids, colominic acid and synthetic substrates.</text>
        <dbReference type="EC" id="3.2.1.18"/>
    </reaction>
</comment>
<dbReference type="SUPFAM" id="SSF49899">
    <property type="entry name" value="Concanavalin A-like lectins/glucanases"/>
    <property type="match status" value="3"/>
</dbReference>
<evidence type="ECO:0000256" key="3">
    <source>
        <dbReference type="ARBA" id="ARBA00012733"/>
    </source>
</evidence>
<dbReference type="Gene3D" id="2.120.10.10">
    <property type="match status" value="1"/>
</dbReference>
<accession>A0A918FPY2</accession>
<dbReference type="InterPro" id="IPR011040">
    <property type="entry name" value="Sialidase"/>
</dbReference>
<dbReference type="GO" id="GO:0005737">
    <property type="term" value="C:cytoplasm"/>
    <property type="evidence" value="ECO:0007669"/>
    <property type="project" value="TreeGrafter"/>
</dbReference>
<dbReference type="Pfam" id="PF13385">
    <property type="entry name" value="Laminin_G_3"/>
    <property type="match status" value="3"/>
</dbReference>
<dbReference type="PANTHER" id="PTHR10628">
    <property type="entry name" value="SIALIDASE"/>
    <property type="match status" value="1"/>
</dbReference>
<evidence type="ECO:0000259" key="9">
    <source>
        <dbReference type="SMART" id="SM00560"/>
    </source>
</evidence>
<dbReference type="SMART" id="SM00560">
    <property type="entry name" value="LamGL"/>
    <property type="match status" value="3"/>
</dbReference>
<dbReference type="SMART" id="SM00282">
    <property type="entry name" value="LamG"/>
    <property type="match status" value="3"/>
</dbReference>
<dbReference type="InterPro" id="IPR036278">
    <property type="entry name" value="Sialidase_sf"/>
</dbReference>